<evidence type="ECO:0000313" key="4">
    <source>
        <dbReference type="Proteomes" id="UP000295129"/>
    </source>
</evidence>
<feature type="compositionally biased region" description="Low complexity" evidence="1">
    <location>
        <begin position="29"/>
        <end position="41"/>
    </location>
</feature>
<name>A0A4R6E672_9RHOO</name>
<organism evidence="3 4">
    <name type="scientific">Azoarcus indigens</name>
    <dbReference type="NCBI Taxonomy" id="29545"/>
    <lineage>
        <taxon>Bacteria</taxon>
        <taxon>Pseudomonadati</taxon>
        <taxon>Pseudomonadota</taxon>
        <taxon>Betaproteobacteria</taxon>
        <taxon>Rhodocyclales</taxon>
        <taxon>Zoogloeaceae</taxon>
        <taxon>Azoarcus</taxon>
    </lineage>
</organism>
<gene>
    <name evidence="3" type="ORF">C7389_10566</name>
</gene>
<dbReference type="OrthoDB" id="7022621at2"/>
<evidence type="ECO:0000256" key="2">
    <source>
        <dbReference type="SAM" id="SignalP"/>
    </source>
</evidence>
<sequence length="105" mass="10584">MKSALLLPPLAALALALPAAAQQHDHSHAGSPASATATTQTGAALENYRSWSADAPLQDWRAANDEAGRLGGHAGQLAPADDATAPGAHGSHGSGHAHHDHEARP</sequence>
<reference evidence="3 4" key="1">
    <citation type="submission" date="2019-03" db="EMBL/GenBank/DDBJ databases">
        <title>Genomic Encyclopedia of Type Strains, Phase IV (KMG-IV): sequencing the most valuable type-strain genomes for metagenomic binning, comparative biology and taxonomic classification.</title>
        <authorList>
            <person name="Goeker M."/>
        </authorList>
    </citation>
    <scope>NUCLEOTIDE SEQUENCE [LARGE SCALE GENOMIC DNA]</scope>
    <source>
        <strain evidence="3 4">DSM 12121</strain>
    </source>
</reference>
<keyword evidence="4" id="KW-1185">Reference proteome</keyword>
<dbReference type="RefSeq" id="WP_133589965.1">
    <property type="nucleotide sequence ID" value="NZ_SNVV01000005.1"/>
</dbReference>
<proteinExistence type="predicted"/>
<comment type="caution">
    <text evidence="3">The sequence shown here is derived from an EMBL/GenBank/DDBJ whole genome shotgun (WGS) entry which is preliminary data.</text>
</comment>
<feature type="chain" id="PRO_5021013219" evidence="2">
    <location>
        <begin position="22"/>
        <end position="105"/>
    </location>
</feature>
<evidence type="ECO:0000256" key="1">
    <source>
        <dbReference type="SAM" id="MobiDB-lite"/>
    </source>
</evidence>
<protein>
    <submittedName>
        <fullName evidence="3">Uncharacterized protein</fullName>
    </submittedName>
</protein>
<dbReference type="AlphaFoldDB" id="A0A4R6E672"/>
<feature type="signal peptide" evidence="2">
    <location>
        <begin position="1"/>
        <end position="21"/>
    </location>
</feature>
<feature type="region of interest" description="Disordered" evidence="1">
    <location>
        <begin position="18"/>
        <end position="41"/>
    </location>
</feature>
<dbReference type="EMBL" id="SNVV01000005">
    <property type="protein sequence ID" value="TDN53393.1"/>
    <property type="molecule type" value="Genomic_DNA"/>
</dbReference>
<evidence type="ECO:0000313" key="3">
    <source>
        <dbReference type="EMBL" id="TDN53393.1"/>
    </source>
</evidence>
<keyword evidence="2" id="KW-0732">Signal</keyword>
<accession>A0A4R6E672</accession>
<feature type="region of interest" description="Disordered" evidence="1">
    <location>
        <begin position="60"/>
        <end position="105"/>
    </location>
</feature>
<dbReference type="Proteomes" id="UP000295129">
    <property type="component" value="Unassembled WGS sequence"/>
</dbReference>